<dbReference type="InterPro" id="IPR040442">
    <property type="entry name" value="Pyrv_kinase-like_dom_sf"/>
</dbReference>
<evidence type="ECO:0000259" key="23">
    <source>
        <dbReference type="Pfam" id="PF02896"/>
    </source>
</evidence>
<dbReference type="InterPro" id="IPR036618">
    <property type="entry name" value="PtsI_HPr-bd_sf"/>
</dbReference>
<dbReference type="InterPro" id="IPR015813">
    <property type="entry name" value="Pyrv/PenolPyrv_kinase-like_dom"/>
</dbReference>
<feature type="active site" description="Tele-phosphohistidine intermediate" evidence="18">
    <location>
        <position position="187"/>
    </location>
</feature>
<evidence type="ECO:0000256" key="16">
    <source>
        <dbReference type="ARBA" id="ARBA00033235"/>
    </source>
</evidence>
<evidence type="ECO:0000259" key="22">
    <source>
        <dbReference type="Pfam" id="PF00391"/>
    </source>
</evidence>
<evidence type="ECO:0000256" key="3">
    <source>
        <dbReference type="ARBA" id="ARBA00002728"/>
    </source>
</evidence>
<dbReference type="GO" id="GO:0016301">
    <property type="term" value="F:kinase activity"/>
    <property type="evidence" value="ECO:0007669"/>
    <property type="project" value="UniProtKB-KW"/>
</dbReference>
<evidence type="ECO:0000256" key="15">
    <source>
        <dbReference type="ARBA" id="ARBA00022842"/>
    </source>
</evidence>
<evidence type="ECO:0000256" key="1">
    <source>
        <dbReference type="ARBA" id="ARBA00000683"/>
    </source>
</evidence>
<dbReference type="SUPFAM" id="SSF47831">
    <property type="entry name" value="Enzyme I of the PEP:sugar phosphotransferase system HPr-binding (sub)domain"/>
    <property type="match status" value="1"/>
</dbReference>
<dbReference type="Gene3D" id="3.50.30.10">
    <property type="entry name" value="Phosphohistidine domain"/>
    <property type="match status" value="1"/>
</dbReference>
<evidence type="ECO:0000256" key="2">
    <source>
        <dbReference type="ARBA" id="ARBA00001946"/>
    </source>
</evidence>
<comment type="subcellular location">
    <subcellularLocation>
        <location evidence="4 17">Cytoplasm</location>
    </subcellularLocation>
</comment>
<protein>
    <recommendedName>
        <fullName evidence="7 17">Phosphoenolpyruvate-protein phosphotransferase</fullName>
        <ecNumber evidence="6 17">2.7.3.9</ecNumber>
    </recommendedName>
    <alternativeName>
        <fullName evidence="16 17">Phosphotransferase system, enzyme I</fullName>
    </alternativeName>
</protein>
<dbReference type="InterPro" id="IPR023151">
    <property type="entry name" value="PEP_util_CS"/>
</dbReference>
<comment type="cofactor">
    <cofactor evidence="2 17 20">
        <name>Mg(2+)</name>
        <dbReference type="ChEBI" id="CHEBI:18420"/>
    </cofactor>
</comment>
<evidence type="ECO:0000256" key="13">
    <source>
        <dbReference type="ARBA" id="ARBA00022723"/>
    </source>
</evidence>
<sequence>MMSYFGLPIAKGIAHNKIYKIEDLLITFDESSASDVEKELEIFKNGRMGAIADVEKIYEKTLTTLGENEARIFEAHLSLLNDIELIGQVEAYIKDKSAHAAYAVSEVSKQLEAIFTSMDNEYMRERAADIKDITTRIIKHIKGVKTDNSVEEECIVVANDLTPSMTSSLDKNLVKGIITETGGKTSHSAIIANLLEIPYIVLDRCMSLINQGDTVVFDGTDGSVHVDPDEETVVEYRKRQEEYESLKSKYKELEGLPAATKDGEKVELMANIGNAEDMEFVVKSEAKSIGLFRTEFLFMDDEYPDEEKQFKIYKEVAEQLPEGYVTIRTIDIGGDKNSPHFDIAAEDNPFLGYRGIRLCLGEVEIFKAQLRAILRAGVYGSIKIMFPMIATIKEFMDAKELIEECKKELKRENIEYNDNIPVGIMVETPAAAIMADAFAKVVDFFSIGTNDLVQYTLAADRMNKQVSYMYSAYDPAVIRSIGMVAQAAKMNNIPVSICGESAADKTLLPVFVGLGIRHLSMSVSFIPEVKWALHLRTLEEAEEIKNEASVFYVKKDVEEYLKKVSEMLYI</sequence>
<keyword evidence="9 17" id="KW-0963">Cytoplasm</keyword>
<dbReference type="GO" id="GO:0005737">
    <property type="term" value="C:cytoplasm"/>
    <property type="evidence" value="ECO:0007669"/>
    <property type="project" value="UniProtKB-SubCell"/>
</dbReference>
<comment type="function">
    <text evidence="3 17">General (non sugar-specific) component of the phosphoenolpyruvate-dependent sugar phosphotransferase system (sugar PTS). This major carbohydrate active-transport system catalyzes the phosphorylation of incoming sugar substrates concomitantly with their translocation across the cell membrane. Enzyme I transfers the phosphoryl group from phosphoenolpyruvate (PEP) to the phosphoryl carrier protein (HPr).</text>
</comment>
<dbReference type="GO" id="GO:0009401">
    <property type="term" value="P:phosphoenolpyruvate-dependent sugar phosphotransferase system"/>
    <property type="evidence" value="ECO:0007669"/>
    <property type="project" value="UniProtKB-KW"/>
</dbReference>
<dbReference type="SUPFAM" id="SSF51621">
    <property type="entry name" value="Phosphoenolpyruvate/pyruvate domain"/>
    <property type="match status" value="1"/>
</dbReference>
<feature type="coiled-coil region" evidence="21">
    <location>
        <begin position="392"/>
        <end position="419"/>
    </location>
</feature>
<keyword evidence="11 17" id="KW-0808">Transferase</keyword>
<feature type="binding site" evidence="19">
    <location>
        <begin position="450"/>
        <end position="451"/>
    </location>
    <ligand>
        <name>phosphoenolpyruvate</name>
        <dbReference type="ChEBI" id="CHEBI:58702"/>
    </ligand>
</feature>
<dbReference type="Proteomes" id="UP000184052">
    <property type="component" value="Unassembled WGS sequence"/>
</dbReference>
<accession>A0A1M6GD05</accession>
<organism evidence="25 26">
    <name type="scientific">Dethiosulfatibacter aminovorans DSM 17477</name>
    <dbReference type="NCBI Taxonomy" id="1121476"/>
    <lineage>
        <taxon>Bacteria</taxon>
        <taxon>Bacillati</taxon>
        <taxon>Bacillota</taxon>
        <taxon>Tissierellia</taxon>
        <taxon>Dethiosulfatibacter</taxon>
    </lineage>
</organism>
<dbReference type="Gene3D" id="3.20.20.60">
    <property type="entry name" value="Phosphoenolpyruvate-binding domains"/>
    <property type="match status" value="1"/>
</dbReference>
<reference evidence="25 26" key="1">
    <citation type="submission" date="2016-11" db="EMBL/GenBank/DDBJ databases">
        <authorList>
            <person name="Jaros S."/>
            <person name="Januszkiewicz K."/>
            <person name="Wedrychowicz H."/>
        </authorList>
    </citation>
    <scope>NUCLEOTIDE SEQUENCE [LARGE SCALE GENOMIC DNA]</scope>
    <source>
        <strain evidence="25 26">DSM 17477</strain>
    </source>
</reference>
<evidence type="ECO:0000259" key="24">
    <source>
        <dbReference type="Pfam" id="PF05524"/>
    </source>
</evidence>
<feature type="binding site" evidence="19">
    <location>
        <position position="461"/>
    </location>
    <ligand>
        <name>phosphoenolpyruvate</name>
        <dbReference type="ChEBI" id="CHEBI:58702"/>
    </ligand>
</feature>
<evidence type="ECO:0000256" key="18">
    <source>
        <dbReference type="PIRSR" id="PIRSR000732-1"/>
    </source>
</evidence>
<dbReference type="Pfam" id="PF05524">
    <property type="entry name" value="PEP-utilisers_N"/>
    <property type="match status" value="1"/>
</dbReference>
<evidence type="ECO:0000313" key="25">
    <source>
        <dbReference type="EMBL" id="SHJ07786.1"/>
    </source>
</evidence>
<dbReference type="InterPro" id="IPR036637">
    <property type="entry name" value="Phosphohistidine_dom_sf"/>
</dbReference>
<dbReference type="InterPro" id="IPR000121">
    <property type="entry name" value="PEP_util_C"/>
</dbReference>
<keyword evidence="26" id="KW-1185">Reference proteome</keyword>
<dbReference type="PRINTS" id="PR01736">
    <property type="entry name" value="PHPHTRNFRASE"/>
</dbReference>
<gene>
    <name evidence="25" type="ORF">SAMN02745751_01699</name>
</gene>
<feature type="domain" description="PEP-utilising enzyme C-terminal" evidence="23">
    <location>
        <begin position="250"/>
        <end position="533"/>
    </location>
</feature>
<feature type="binding site" evidence="19">
    <location>
        <position position="293"/>
    </location>
    <ligand>
        <name>phosphoenolpyruvate</name>
        <dbReference type="ChEBI" id="CHEBI:58702"/>
    </ligand>
</feature>
<dbReference type="SUPFAM" id="SSF52009">
    <property type="entry name" value="Phosphohistidine domain"/>
    <property type="match status" value="1"/>
</dbReference>
<keyword evidence="10 17" id="KW-0762">Sugar transport</keyword>
<evidence type="ECO:0000256" key="6">
    <source>
        <dbReference type="ARBA" id="ARBA00012232"/>
    </source>
</evidence>
<feature type="binding site" evidence="20">
    <location>
        <position position="427"/>
    </location>
    <ligand>
        <name>Mg(2+)</name>
        <dbReference type="ChEBI" id="CHEBI:18420"/>
    </ligand>
</feature>
<keyword evidence="8 17" id="KW-0813">Transport</keyword>
<dbReference type="AlphaFoldDB" id="A0A1M6GD05"/>
<dbReference type="Pfam" id="PF00391">
    <property type="entry name" value="PEP-utilizers"/>
    <property type="match status" value="1"/>
</dbReference>
<dbReference type="Pfam" id="PF02896">
    <property type="entry name" value="PEP-utilizers_C"/>
    <property type="match status" value="1"/>
</dbReference>
<evidence type="ECO:0000256" key="8">
    <source>
        <dbReference type="ARBA" id="ARBA00022448"/>
    </source>
</evidence>
<dbReference type="InterPro" id="IPR006318">
    <property type="entry name" value="PTS_EI-like"/>
</dbReference>
<evidence type="ECO:0000256" key="19">
    <source>
        <dbReference type="PIRSR" id="PIRSR000732-2"/>
    </source>
</evidence>
<evidence type="ECO:0000256" key="14">
    <source>
        <dbReference type="ARBA" id="ARBA00022777"/>
    </source>
</evidence>
<comment type="similarity">
    <text evidence="5 17">Belongs to the PEP-utilizing enzyme family.</text>
</comment>
<evidence type="ECO:0000256" key="20">
    <source>
        <dbReference type="PIRSR" id="PIRSR000732-3"/>
    </source>
</evidence>
<comment type="catalytic activity">
    <reaction evidence="1 17">
        <text>L-histidyl-[protein] + phosphoenolpyruvate = N(pros)-phospho-L-histidyl-[protein] + pyruvate</text>
        <dbReference type="Rhea" id="RHEA:23880"/>
        <dbReference type="Rhea" id="RHEA-COMP:9745"/>
        <dbReference type="Rhea" id="RHEA-COMP:9746"/>
        <dbReference type="ChEBI" id="CHEBI:15361"/>
        <dbReference type="ChEBI" id="CHEBI:29979"/>
        <dbReference type="ChEBI" id="CHEBI:58702"/>
        <dbReference type="ChEBI" id="CHEBI:64837"/>
        <dbReference type="EC" id="2.7.3.9"/>
    </reaction>
</comment>
<dbReference type="PANTHER" id="PTHR46244:SF3">
    <property type="entry name" value="PHOSPHOENOLPYRUVATE-PROTEIN PHOSPHOTRANSFERASE"/>
    <property type="match status" value="1"/>
</dbReference>
<dbReference type="EC" id="2.7.3.9" evidence="6 17"/>
<dbReference type="STRING" id="1121476.SAMN02745751_01699"/>
<dbReference type="PIRSF" id="PIRSF000732">
    <property type="entry name" value="PTS_enzyme_I"/>
    <property type="match status" value="1"/>
</dbReference>
<dbReference type="PROSITE" id="PS00742">
    <property type="entry name" value="PEP_ENZYMES_2"/>
    <property type="match status" value="1"/>
</dbReference>
<feature type="binding site" evidence="20">
    <location>
        <position position="451"/>
    </location>
    <ligand>
        <name>Mg(2+)</name>
        <dbReference type="ChEBI" id="CHEBI:18420"/>
    </ligand>
</feature>
<proteinExistence type="inferred from homology"/>
<evidence type="ECO:0000256" key="10">
    <source>
        <dbReference type="ARBA" id="ARBA00022597"/>
    </source>
</evidence>
<feature type="domain" description="Phosphotransferase system enzyme I N-terminal" evidence="24">
    <location>
        <begin position="6"/>
        <end position="126"/>
    </location>
</feature>
<evidence type="ECO:0000256" key="9">
    <source>
        <dbReference type="ARBA" id="ARBA00022490"/>
    </source>
</evidence>
<dbReference type="NCBIfam" id="TIGR01417">
    <property type="entry name" value="PTS_I_fam"/>
    <property type="match status" value="1"/>
</dbReference>
<dbReference type="InterPro" id="IPR008731">
    <property type="entry name" value="PTS_EIN"/>
</dbReference>
<evidence type="ECO:0000256" key="4">
    <source>
        <dbReference type="ARBA" id="ARBA00004496"/>
    </source>
</evidence>
<dbReference type="GO" id="GO:0046872">
    <property type="term" value="F:metal ion binding"/>
    <property type="evidence" value="ECO:0007669"/>
    <property type="project" value="UniProtKB-KW"/>
</dbReference>
<keyword evidence="13 17" id="KW-0479">Metal-binding</keyword>
<keyword evidence="15 17" id="KW-0460">Magnesium</keyword>
<keyword evidence="21" id="KW-0175">Coiled coil</keyword>
<dbReference type="Gene3D" id="1.10.274.10">
    <property type="entry name" value="PtsI, HPr-binding domain"/>
    <property type="match status" value="1"/>
</dbReference>
<dbReference type="RefSeq" id="WP_073049154.1">
    <property type="nucleotide sequence ID" value="NZ_FQZL01000010.1"/>
</dbReference>
<evidence type="ECO:0000256" key="17">
    <source>
        <dbReference type="PIRNR" id="PIRNR000732"/>
    </source>
</evidence>
<dbReference type="GO" id="GO:0008965">
    <property type="term" value="F:phosphoenolpyruvate-protein phosphotransferase activity"/>
    <property type="evidence" value="ECO:0007669"/>
    <property type="project" value="UniProtKB-EC"/>
</dbReference>
<keyword evidence="12 17" id="KW-0598">Phosphotransferase system</keyword>
<feature type="active site" description="Proton donor" evidence="18">
    <location>
        <position position="498"/>
    </location>
</feature>
<dbReference type="InterPro" id="IPR008279">
    <property type="entry name" value="PEP-util_enz_mobile_dom"/>
</dbReference>
<evidence type="ECO:0000256" key="12">
    <source>
        <dbReference type="ARBA" id="ARBA00022683"/>
    </source>
</evidence>
<keyword evidence="14 17" id="KW-0418">Kinase</keyword>
<evidence type="ECO:0000256" key="7">
    <source>
        <dbReference type="ARBA" id="ARBA00016544"/>
    </source>
</evidence>
<name>A0A1M6GD05_9FIRM</name>
<dbReference type="InterPro" id="IPR050499">
    <property type="entry name" value="PEP-utilizing_PTS_enzyme"/>
</dbReference>
<feature type="binding site" evidence="19">
    <location>
        <position position="328"/>
    </location>
    <ligand>
        <name>phosphoenolpyruvate</name>
        <dbReference type="ChEBI" id="CHEBI:58702"/>
    </ligand>
</feature>
<feature type="domain" description="PEP-utilising enzyme mobile" evidence="22">
    <location>
        <begin position="151"/>
        <end position="222"/>
    </location>
</feature>
<dbReference type="PANTHER" id="PTHR46244">
    <property type="entry name" value="PHOSPHOENOLPYRUVATE-PROTEIN PHOSPHOTRANSFERASE"/>
    <property type="match status" value="1"/>
</dbReference>
<evidence type="ECO:0000256" key="5">
    <source>
        <dbReference type="ARBA" id="ARBA00007837"/>
    </source>
</evidence>
<evidence type="ECO:0000313" key="26">
    <source>
        <dbReference type="Proteomes" id="UP000184052"/>
    </source>
</evidence>
<evidence type="ECO:0000256" key="21">
    <source>
        <dbReference type="SAM" id="Coils"/>
    </source>
</evidence>
<evidence type="ECO:0000256" key="11">
    <source>
        <dbReference type="ARBA" id="ARBA00022679"/>
    </source>
</evidence>
<dbReference type="InterPro" id="IPR024692">
    <property type="entry name" value="PTS_EI"/>
</dbReference>
<dbReference type="EMBL" id="FQZL01000010">
    <property type="protein sequence ID" value="SHJ07786.1"/>
    <property type="molecule type" value="Genomic_DNA"/>
</dbReference>